<dbReference type="Proteomes" id="UP001206067">
    <property type="component" value="Unassembled WGS sequence"/>
</dbReference>
<dbReference type="CDD" id="cd07302">
    <property type="entry name" value="CHD"/>
    <property type="match status" value="1"/>
</dbReference>
<comment type="caution">
    <text evidence="3">The sequence shown here is derived from an EMBL/GenBank/DDBJ whole genome shotgun (WGS) entry which is preliminary data.</text>
</comment>
<dbReference type="RefSeq" id="WP_257595383.1">
    <property type="nucleotide sequence ID" value="NZ_JANKHH010000004.1"/>
</dbReference>
<dbReference type="InterPro" id="IPR050697">
    <property type="entry name" value="Adenylyl/Guanylyl_Cyclase_3/4"/>
</dbReference>
<keyword evidence="1" id="KW-0472">Membrane</keyword>
<dbReference type="PANTHER" id="PTHR43081">
    <property type="entry name" value="ADENYLATE CYCLASE, TERMINAL-DIFFERENTIATION SPECIFIC-RELATED"/>
    <property type="match status" value="1"/>
</dbReference>
<evidence type="ECO:0000259" key="2">
    <source>
        <dbReference type="PROSITE" id="PS50125"/>
    </source>
</evidence>
<reference evidence="3 4" key="1">
    <citation type="submission" date="2022-08" db="EMBL/GenBank/DDBJ databases">
        <title>Polyphasic taxonomy analysis of Qipengyuania sp.RS5-5.</title>
        <authorList>
            <person name="Xamxidin M."/>
            <person name="Wu M."/>
        </authorList>
    </citation>
    <scope>NUCLEOTIDE SEQUENCE [LARGE SCALE GENOMIC DNA]</scope>
    <source>
        <strain evidence="3 4">RS5-5</strain>
    </source>
</reference>
<dbReference type="EMBL" id="JANKHH010000004">
    <property type="protein sequence ID" value="MCR2833602.1"/>
    <property type="molecule type" value="Genomic_DNA"/>
</dbReference>
<dbReference type="SMART" id="SM00044">
    <property type="entry name" value="CYCc"/>
    <property type="match status" value="1"/>
</dbReference>
<feature type="transmembrane region" description="Helical" evidence="1">
    <location>
        <begin position="364"/>
        <end position="384"/>
    </location>
</feature>
<evidence type="ECO:0000313" key="4">
    <source>
        <dbReference type="Proteomes" id="UP001206067"/>
    </source>
</evidence>
<dbReference type="Pfam" id="PF00211">
    <property type="entry name" value="Guanylate_cyc"/>
    <property type="match status" value="1"/>
</dbReference>
<feature type="transmembrane region" description="Helical" evidence="1">
    <location>
        <begin position="391"/>
        <end position="410"/>
    </location>
</feature>
<evidence type="ECO:0000256" key="1">
    <source>
        <dbReference type="SAM" id="Phobius"/>
    </source>
</evidence>
<dbReference type="Gene3D" id="3.30.70.1230">
    <property type="entry name" value="Nucleotide cyclase"/>
    <property type="match status" value="1"/>
</dbReference>
<dbReference type="Pfam" id="PF05226">
    <property type="entry name" value="CHASE2"/>
    <property type="match status" value="1"/>
</dbReference>
<gene>
    <name evidence="3" type="ORF">NSO95_06565</name>
</gene>
<dbReference type="InterPro" id="IPR001054">
    <property type="entry name" value="A/G_cyclase"/>
</dbReference>
<dbReference type="PANTHER" id="PTHR43081:SF1">
    <property type="entry name" value="ADENYLATE CYCLASE, TERMINAL-DIFFERENTIATION SPECIFIC"/>
    <property type="match status" value="1"/>
</dbReference>
<feature type="transmembrane region" description="Helical" evidence="1">
    <location>
        <begin position="12"/>
        <end position="30"/>
    </location>
</feature>
<dbReference type="InterPro" id="IPR007890">
    <property type="entry name" value="CHASE2"/>
</dbReference>
<dbReference type="InterPro" id="IPR029787">
    <property type="entry name" value="Nucleotide_cyclase"/>
</dbReference>
<accession>A0ABT1XQU6</accession>
<organism evidence="3 4">
    <name type="scientific">Parerythrobacter lacustris</name>
    <dbReference type="NCBI Taxonomy" id="2969984"/>
    <lineage>
        <taxon>Bacteria</taxon>
        <taxon>Pseudomonadati</taxon>
        <taxon>Pseudomonadota</taxon>
        <taxon>Alphaproteobacteria</taxon>
        <taxon>Sphingomonadales</taxon>
        <taxon>Erythrobacteraceae</taxon>
        <taxon>Parerythrobacter</taxon>
    </lineage>
</organism>
<evidence type="ECO:0000313" key="3">
    <source>
        <dbReference type="EMBL" id="MCR2833602.1"/>
    </source>
</evidence>
<sequence length="745" mass="79470">MLERLRQSRNGTAIAVGLAAMLAVALVQWLDLRLLRIPSLQLFDLYQRAAPRDYGEPPVRVVDIDEDSIEQLGQWPWPRSDIARLVDRLDRAGAVVIAFDIAFAEADRTSPEQIAQALRRQSPESPLADRLEELPGNDALLAQSIARARVVNGYFLTRAQRGRDYEPPVGVALAGTLLDNFVPHYDGVIAPLAGLDAGAAGAGFLTKAEDDDGVTRRVPLVAVLGGAPVTSLSVEALRVAQGAGTTLVNASDAANEDGSAPGAVVSLRIGDYVVPTTEAGELWLWSTGPRAERSVPAWKVLSEATSAEELAEEFEDRIVFVGASASGLRDLVLTPTGQVEPGVVMHAQAAEQMLAGAFLTRPDWARGLESFLVLLLGGGLALLLPRLGAVLGALAGSAGIALTGAGSWFAFTGQGYLLDPTYPALALVAVYAVQTVFAFNREERRRAYIHQAFDRYLSPALVRQIAENPDKLELGGEEREMTVLFCDIRGFSRISEAMGPKQVIDFLIAFLTPMCDELLARKATVDKFMGDAILAFWNAPLDDPDHPRNGALAALAMIERLDRLNAQMARDPSAPWPGEVKIGIGMNSGLCCVGNMGSSQRLSYSLIGDTVNLASRLEGMSKTYGVPIVIGSELAAQLGGFALLELDRVRVVGRDAPETIYALLGDAALADTAATQSVAAAHGAMLAAYRAQNWDTALALLREHAGAHDAAGLSALAELYRERGEALRAEPPGAEWDGVYQAVSK</sequence>
<keyword evidence="4" id="KW-1185">Reference proteome</keyword>
<proteinExistence type="predicted"/>
<feature type="domain" description="Guanylate cyclase" evidence="2">
    <location>
        <begin position="482"/>
        <end position="618"/>
    </location>
</feature>
<dbReference type="SUPFAM" id="SSF55073">
    <property type="entry name" value="Nucleotide cyclase"/>
    <property type="match status" value="1"/>
</dbReference>
<protein>
    <submittedName>
        <fullName evidence="3">Adenylate/guanylate cyclase domain-containing protein</fullName>
    </submittedName>
</protein>
<dbReference type="SMART" id="SM01080">
    <property type="entry name" value="CHASE2"/>
    <property type="match status" value="1"/>
</dbReference>
<name>A0ABT1XQU6_9SPHN</name>
<dbReference type="PROSITE" id="PS50125">
    <property type="entry name" value="GUANYLATE_CYCLASE_2"/>
    <property type="match status" value="1"/>
</dbReference>
<keyword evidence="1" id="KW-1133">Transmembrane helix</keyword>
<feature type="transmembrane region" description="Helical" evidence="1">
    <location>
        <begin position="422"/>
        <end position="439"/>
    </location>
</feature>
<keyword evidence="1" id="KW-0812">Transmembrane</keyword>